<comment type="cofactor">
    <cofactor evidence="4">
        <name>Zn(2+)</name>
        <dbReference type="ChEBI" id="CHEBI:29105"/>
    </cofactor>
</comment>
<feature type="binding site" evidence="10">
    <location>
        <position position="176"/>
    </location>
    <ligand>
        <name>a divalent metal cation</name>
        <dbReference type="ChEBI" id="CHEBI:60240"/>
    </ligand>
</feature>
<sequence length="219" mass="23949">MDIKISPSILGANFCNLEKDIKTLEEGGIKAIHIDVMDGNFVPNIAFGPDQIKMLRKISNTLEFDVHLMVANPEIFIDSLVEAGADTITVHVETCTHLYKTIHTIKSFGIKAGIALNPATPIETVKHVREMVNKVLVMTVEPGFGGQAFIPGMKEKIRELNELKLSNGLDLEIQVDGGINLENISNVIELGCTDIVVGSAMFENGDVCETLRQFNSKIS</sequence>
<keyword evidence="9 10" id="KW-0413">Isomerase</keyword>
<feature type="binding site" evidence="10">
    <location>
        <position position="33"/>
    </location>
    <ligand>
        <name>a divalent metal cation</name>
        <dbReference type="ChEBI" id="CHEBI:60240"/>
    </ligand>
</feature>
<dbReference type="PROSITE" id="PS01085">
    <property type="entry name" value="RIBUL_P_3_EPIMER_1"/>
    <property type="match status" value="1"/>
</dbReference>
<comment type="similarity">
    <text evidence="6 10 11">Belongs to the ribulose-phosphate 3-epimerase family.</text>
</comment>
<dbReference type="InterPro" id="IPR011060">
    <property type="entry name" value="RibuloseP-bd_barrel"/>
</dbReference>
<comment type="cofactor">
    <cofactor evidence="10">
        <name>a divalent metal cation</name>
        <dbReference type="ChEBI" id="CHEBI:60240"/>
    </cofactor>
    <text evidence="10">Binds 1 divalent metal cation per subunit.</text>
</comment>
<name>A0ABQ1EAQ2_9CLOT</name>
<accession>A0ABQ1EAQ2</accession>
<feature type="active site" description="Proton acceptor" evidence="10">
    <location>
        <position position="35"/>
    </location>
</feature>
<comment type="cofactor">
    <cofactor evidence="3">
        <name>Co(2+)</name>
        <dbReference type="ChEBI" id="CHEBI:48828"/>
    </cofactor>
</comment>
<dbReference type="InterPro" id="IPR013785">
    <property type="entry name" value="Aldolase_TIM"/>
</dbReference>
<keyword evidence="8 10" id="KW-0479">Metal-binding</keyword>
<comment type="cofactor">
    <cofactor evidence="2">
        <name>Mn(2+)</name>
        <dbReference type="ChEBI" id="CHEBI:29035"/>
    </cofactor>
</comment>
<comment type="pathway">
    <text evidence="10">Carbohydrate degradation.</text>
</comment>
<feature type="binding site" evidence="10">
    <location>
        <begin position="143"/>
        <end position="146"/>
    </location>
    <ligand>
        <name>substrate</name>
    </ligand>
</feature>
<dbReference type="PROSITE" id="PS01086">
    <property type="entry name" value="RIBUL_P_3_EPIMER_2"/>
    <property type="match status" value="1"/>
</dbReference>
<dbReference type="EMBL" id="BMBA01000002">
    <property type="protein sequence ID" value="GFZ31593.1"/>
    <property type="molecule type" value="Genomic_DNA"/>
</dbReference>
<evidence type="ECO:0000313" key="12">
    <source>
        <dbReference type="EMBL" id="GFZ31593.1"/>
    </source>
</evidence>
<evidence type="ECO:0000256" key="3">
    <source>
        <dbReference type="ARBA" id="ARBA00001941"/>
    </source>
</evidence>
<evidence type="ECO:0000256" key="11">
    <source>
        <dbReference type="PIRNR" id="PIRNR001461"/>
    </source>
</evidence>
<dbReference type="NCBIfam" id="NF004076">
    <property type="entry name" value="PRK05581.1-4"/>
    <property type="match status" value="1"/>
</dbReference>
<feature type="active site" description="Proton donor" evidence="10">
    <location>
        <position position="176"/>
    </location>
</feature>
<dbReference type="Proteomes" id="UP000663802">
    <property type="component" value="Unassembled WGS sequence"/>
</dbReference>
<evidence type="ECO:0000256" key="5">
    <source>
        <dbReference type="ARBA" id="ARBA00001954"/>
    </source>
</evidence>
<dbReference type="CDD" id="cd00429">
    <property type="entry name" value="RPE"/>
    <property type="match status" value="1"/>
</dbReference>
<feature type="binding site" evidence="10">
    <location>
        <position position="35"/>
    </location>
    <ligand>
        <name>a divalent metal cation</name>
        <dbReference type="ChEBI" id="CHEBI:60240"/>
    </ligand>
</feature>
<evidence type="ECO:0000313" key="13">
    <source>
        <dbReference type="Proteomes" id="UP000663802"/>
    </source>
</evidence>
<dbReference type="PANTHER" id="PTHR11749">
    <property type="entry name" value="RIBULOSE-5-PHOSPHATE-3-EPIMERASE"/>
    <property type="match status" value="1"/>
</dbReference>
<organism evidence="12 13">
    <name type="scientific">Clostridium zeae</name>
    <dbReference type="NCBI Taxonomy" id="2759022"/>
    <lineage>
        <taxon>Bacteria</taxon>
        <taxon>Bacillati</taxon>
        <taxon>Bacillota</taxon>
        <taxon>Clostridia</taxon>
        <taxon>Eubacteriales</taxon>
        <taxon>Clostridiaceae</taxon>
        <taxon>Clostridium</taxon>
    </lineage>
</organism>
<feature type="binding site" evidence="10">
    <location>
        <begin position="176"/>
        <end position="178"/>
    </location>
    <ligand>
        <name>substrate</name>
    </ligand>
</feature>
<dbReference type="Gene3D" id="3.20.20.70">
    <property type="entry name" value="Aldolase class I"/>
    <property type="match status" value="1"/>
</dbReference>
<gene>
    <name evidence="12" type="primary">rpe1</name>
    <name evidence="10" type="synonym">rpe</name>
    <name evidence="12" type="ORF">CSC2_21190</name>
</gene>
<feature type="binding site" evidence="10">
    <location>
        <position position="67"/>
    </location>
    <ligand>
        <name>a divalent metal cation</name>
        <dbReference type="ChEBI" id="CHEBI:60240"/>
    </ligand>
</feature>
<dbReference type="InterPro" id="IPR000056">
    <property type="entry name" value="Ribul_P_3_epim-like"/>
</dbReference>
<keyword evidence="10 11" id="KW-0119">Carbohydrate metabolism</keyword>
<dbReference type="EC" id="5.1.3.1" evidence="7 10"/>
<evidence type="ECO:0000256" key="7">
    <source>
        <dbReference type="ARBA" id="ARBA00013188"/>
    </source>
</evidence>
<keyword evidence="13" id="KW-1185">Reference proteome</keyword>
<dbReference type="RefSeq" id="WP_206869905.1">
    <property type="nucleotide sequence ID" value="NZ_BMBA01000002.1"/>
</dbReference>
<dbReference type="Pfam" id="PF00834">
    <property type="entry name" value="Ribul_P_3_epim"/>
    <property type="match status" value="1"/>
</dbReference>
<evidence type="ECO:0000256" key="1">
    <source>
        <dbReference type="ARBA" id="ARBA00001782"/>
    </source>
</evidence>
<comment type="function">
    <text evidence="10">Catalyzes the reversible epimerization of D-ribulose 5-phosphate to D-xylulose 5-phosphate.</text>
</comment>
<dbReference type="NCBIfam" id="TIGR01163">
    <property type="entry name" value="rpe"/>
    <property type="match status" value="1"/>
</dbReference>
<comment type="caution">
    <text evidence="12">The sequence shown here is derived from an EMBL/GenBank/DDBJ whole genome shotgun (WGS) entry which is preliminary data.</text>
</comment>
<comment type="catalytic activity">
    <reaction evidence="1 10 11">
        <text>D-ribulose 5-phosphate = D-xylulose 5-phosphate</text>
        <dbReference type="Rhea" id="RHEA:13677"/>
        <dbReference type="ChEBI" id="CHEBI:57737"/>
        <dbReference type="ChEBI" id="CHEBI:58121"/>
        <dbReference type="EC" id="5.1.3.1"/>
    </reaction>
</comment>
<proteinExistence type="inferred from homology"/>
<evidence type="ECO:0000256" key="2">
    <source>
        <dbReference type="ARBA" id="ARBA00001936"/>
    </source>
</evidence>
<comment type="cofactor">
    <cofactor evidence="5">
        <name>Fe(2+)</name>
        <dbReference type="ChEBI" id="CHEBI:29033"/>
    </cofactor>
</comment>
<evidence type="ECO:0000256" key="9">
    <source>
        <dbReference type="ARBA" id="ARBA00023235"/>
    </source>
</evidence>
<evidence type="ECO:0000256" key="8">
    <source>
        <dbReference type="ARBA" id="ARBA00022723"/>
    </source>
</evidence>
<dbReference type="SUPFAM" id="SSF51366">
    <property type="entry name" value="Ribulose-phoshate binding barrel"/>
    <property type="match status" value="1"/>
</dbReference>
<feature type="binding site" evidence="10">
    <location>
        <position position="8"/>
    </location>
    <ligand>
        <name>substrate</name>
    </ligand>
</feature>
<evidence type="ECO:0000256" key="4">
    <source>
        <dbReference type="ARBA" id="ARBA00001947"/>
    </source>
</evidence>
<dbReference type="HAMAP" id="MF_02227">
    <property type="entry name" value="RPE"/>
    <property type="match status" value="1"/>
</dbReference>
<feature type="binding site" evidence="10">
    <location>
        <position position="67"/>
    </location>
    <ligand>
        <name>substrate</name>
    </ligand>
</feature>
<protein>
    <recommendedName>
        <fullName evidence="7 10">Ribulose-phosphate 3-epimerase</fullName>
        <ecNumber evidence="7 10">5.1.3.1</ecNumber>
    </recommendedName>
</protein>
<dbReference type="InterPro" id="IPR026019">
    <property type="entry name" value="Ribul_P_3_epim"/>
</dbReference>
<evidence type="ECO:0000256" key="10">
    <source>
        <dbReference type="HAMAP-Rule" id="MF_02227"/>
    </source>
</evidence>
<feature type="binding site" evidence="10">
    <location>
        <begin position="198"/>
        <end position="199"/>
    </location>
    <ligand>
        <name>substrate</name>
    </ligand>
</feature>
<dbReference type="PIRSF" id="PIRSF001461">
    <property type="entry name" value="RPE"/>
    <property type="match status" value="1"/>
</dbReference>
<evidence type="ECO:0000256" key="6">
    <source>
        <dbReference type="ARBA" id="ARBA00009541"/>
    </source>
</evidence>
<reference evidence="12 13" key="1">
    <citation type="journal article" date="2021" name="Int. J. Syst. Evol. Microbiol.">
        <title>Clostridium zeae sp. nov., isolated from corn silage.</title>
        <authorList>
            <person name="Kobayashi H."/>
            <person name="Tanizawa Y."/>
            <person name="Yagura M."/>
            <person name="Sakamoto M."/>
            <person name="Ohkuma M."/>
            <person name="Tohno M."/>
        </authorList>
    </citation>
    <scope>NUCLEOTIDE SEQUENCE [LARGE SCALE GENOMIC DNA]</scope>
    <source>
        <strain evidence="12 13">CSC2</strain>
    </source>
</reference>